<sequence length="106" mass="11176">MGNSKRAVGCQLPAAAPATSATPSTPSTPATYPVPGANGILAQVQGHHVAAALQTLPRATANAPNHHEVLVEAGHLGTVRLFIVKKLARHNRHSHYYWSAYRAEPA</sequence>
<dbReference type="EMBL" id="OFSQ01000004">
    <property type="protein sequence ID" value="SOY45513.1"/>
    <property type="molecule type" value="Genomic_DNA"/>
</dbReference>
<evidence type="ECO:0000313" key="3">
    <source>
        <dbReference type="Proteomes" id="UP000256780"/>
    </source>
</evidence>
<evidence type="ECO:0000256" key="1">
    <source>
        <dbReference type="SAM" id="MobiDB-lite"/>
    </source>
</evidence>
<dbReference type="AlphaFoldDB" id="A0A975ZYD8"/>
<protein>
    <submittedName>
        <fullName evidence="2">Uncharacterized protein</fullName>
    </submittedName>
</protein>
<dbReference type="OrthoDB" id="8660761at2"/>
<gene>
    <name evidence="2" type="ORF">CBM2587_A120114</name>
</gene>
<accession>A0A975ZYD8</accession>
<dbReference type="Proteomes" id="UP000256780">
    <property type="component" value="Chromosome CBM2587_a"/>
</dbReference>
<name>A0A975ZYD8_9BURK</name>
<organism evidence="2 3">
    <name type="scientific">Cupriavidus taiwanensis</name>
    <dbReference type="NCBI Taxonomy" id="164546"/>
    <lineage>
        <taxon>Bacteria</taxon>
        <taxon>Pseudomonadati</taxon>
        <taxon>Pseudomonadota</taxon>
        <taxon>Betaproteobacteria</taxon>
        <taxon>Burkholderiales</taxon>
        <taxon>Burkholderiaceae</taxon>
        <taxon>Cupriavidus</taxon>
    </lineage>
</organism>
<evidence type="ECO:0000313" key="2">
    <source>
        <dbReference type="EMBL" id="SOY45513.1"/>
    </source>
</evidence>
<comment type="caution">
    <text evidence="2">The sequence shown here is derived from an EMBL/GenBank/DDBJ whole genome shotgun (WGS) entry which is preliminary data.</text>
</comment>
<feature type="compositionally biased region" description="Low complexity" evidence="1">
    <location>
        <begin position="13"/>
        <end position="31"/>
    </location>
</feature>
<feature type="region of interest" description="Disordered" evidence="1">
    <location>
        <begin position="1"/>
        <end position="35"/>
    </location>
</feature>
<proteinExistence type="predicted"/>
<reference evidence="2 3" key="1">
    <citation type="submission" date="2018-01" db="EMBL/GenBank/DDBJ databases">
        <authorList>
            <person name="Clerissi C."/>
        </authorList>
    </citation>
    <scope>NUCLEOTIDE SEQUENCE [LARGE SCALE GENOMIC DNA]</scope>
    <source>
        <strain evidence="2">Cupriavidus sp. LMG 19464</strain>
    </source>
</reference>
<dbReference type="RefSeq" id="WP_116356380.1">
    <property type="nucleotide sequence ID" value="NZ_LT976853.1"/>
</dbReference>